<keyword evidence="1" id="KW-0812">Transmembrane</keyword>
<protein>
    <submittedName>
        <fullName evidence="3">Uncharacterized protein</fullName>
    </submittedName>
</protein>
<organism evidence="3 4">
    <name type="scientific">Steinernema hermaphroditum</name>
    <dbReference type="NCBI Taxonomy" id="289476"/>
    <lineage>
        <taxon>Eukaryota</taxon>
        <taxon>Metazoa</taxon>
        <taxon>Ecdysozoa</taxon>
        <taxon>Nematoda</taxon>
        <taxon>Chromadorea</taxon>
        <taxon>Rhabditida</taxon>
        <taxon>Tylenchina</taxon>
        <taxon>Panagrolaimomorpha</taxon>
        <taxon>Strongyloidoidea</taxon>
        <taxon>Steinernematidae</taxon>
        <taxon>Steinernema</taxon>
    </lineage>
</organism>
<keyword evidence="1" id="KW-0472">Membrane</keyword>
<feature type="transmembrane region" description="Helical" evidence="1">
    <location>
        <begin position="291"/>
        <end position="308"/>
    </location>
</feature>
<feature type="chain" id="PRO_5041316608" evidence="2">
    <location>
        <begin position="21"/>
        <end position="368"/>
    </location>
</feature>
<keyword evidence="4" id="KW-1185">Reference proteome</keyword>
<evidence type="ECO:0000256" key="2">
    <source>
        <dbReference type="SAM" id="SignalP"/>
    </source>
</evidence>
<evidence type="ECO:0000313" key="3">
    <source>
        <dbReference type="EMBL" id="KAK0396090.1"/>
    </source>
</evidence>
<dbReference type="Proteomes" id="UP001175271">
    <property type="component" value="Unassembled WGS sequence"/>
</dbReference>
<keyword evidence="2" id="KW-0732">Signal</keyword>
<feature type="signal peptide" evidence="2">
    <location>
        <begin position="1"/>
        <end position="20"/>
    </location>
</feature>
<dbReference type="AlphaFoldDB" id="A0AA39GYV2"/>
<accession>A0AA39GYV2</accession>
<keyword evidence="1" id="KW-1133">Transmembrane helix</keyword>
<sequence>MNIPILVVSAVVFSAQLLHAQNATCIDGRDNLISLGECQPFGLLKAFNAKSLRFFSYDRNMRPVCHTSFGVTRPALQFPGFLKIDNTSSLAMLDSLEPENTFIHLTMTRTYPYIQWLCLGGFGMSMFSNFCRFNICAIIGNDYCNFISQPGVYNSSNIPDRFNHTIRLPPLQVDSFLASLLEGNYRIEAHFIASLEERACVSLPADAKLMLTEREELSDFEKTARKVAERCFRFAVAVFVSAQMFDFLFNSIWMHGYIWSLNQKVEMDMSERSAGAIVDHQLSKVGNVERVVSSTVAALAIGVLLLALGYDKRQHTVWELFKHSILIGMMAGCVRCMQMQQRLYPAIHEGFYAYLLTFFVGLTFSVQF</sequence>
<gene>
    <name evidence="3" type="ORF">QR680_001560</name>
</gene>
<comment type="caution">
    <text evidence="3">The sequence shown here is derived from an EMBL/GenBank/DDBJ whole genome shotgun (WGS) entry which is preliminary data.</text>
</comment>
<evidence type="ECO:0000256" key="1">
    <source>
        <dbReference type="SAM" id="Phobius"/>
    </source>
</evidence>
<feature type="transmembrane region" description="Helical" evidence="1">
    <location>
        <begin position="350"/>
        <end position="367"/>
    </location>
</feature>
<feature type="transmembrane region" description="Helical" evidence="1">
    <location>
        <begin position="234"/>
        <end position="259"/>
    </location>
</feature>
<reference evidence="3" key="1">
    <citation type="submission" date="2023-06" db="EMBL/GenBank/DDBJ databases">
        <title>Genomic analysis of the entomopathogenic nematode Steinernema hermaphroditum.</title>
        <authorList>
            <person name="Schwarz E.M."/>
            <person name="Heppert J.K."/>
            <person name="Baniya A."/>
            <person name="Schwartz H.T."/>
            <person name="Tan C.-H."/>
            <person name="Antoshechkin I."/>
            <person name="Sternberg P.W."/>
            <person name="Goodrich-Blair H."/>
            <person name="Dillman A.R."/>
        </authorList>
    </citation>
    <scope>NUCLEOTIDE SEQUENCE</scope>
    <source>
        <strain evidence="3">PS9179</strain>
        <tissue evidence="3">Whole animal</tissue>
    </source>
</reference>
<name>A0AA39GYV2_9BILA</name>
<dbReference type="EMBL" id="JAUCMV010000005">
    <property type="protein sequence ID" value="KAK0396090.1"/>
    <property type="molecule type" value="Genomic_DNA"/>
</dbReference>
<evidence type="ECO:0000313" key="4">
    <source>
        <dbReference type="Proteomes" id="UP001175271"/>
    </source>
</evidence>
<proteinExistence type="predicted"/>